<accession>A0A7R6PN69</accession>
<dbReference type="Gene3D" id="3.30.70.270">
    <property type="match status" value="1"/>
</dbReference>
<evidence type="ECO:0000313" key="5">
    <source>
        <dbReference type="EMBL" id="BBB29487.1"/>
    </source>
</evidence>
<dbReference type="SUPFAM" id="SSF55073">
    <property type="entry name" value="Nucleotide cyclase"/>
    <property type="match status" value="1"/>
</dbReference>
<dbReference type="Pfam" id="PF00990">
    <property type="entry name" value="GGDEF"/>
    <property type="match status" value="1"/>
</dbReference>
<feature type="transmembrane region" description="Helical" evidence="2">
    <location>
        <begin position="91"/>
        <end position="109"/>
    </location>
</feature>
<dbReference type="FunFam" id="3.30.70.270:FF:000001">
    <property type="entry name" value="Diguanylate cyclase domain protein"/>
    <property type="match status" value="1"/>
</dbReference>
<keyword evidence="6" id="KW-1185">Reference proteome</keyword>
<feature type="domain" description="EAL" evidence="3">
    <location>
        <begin position="363"/>
        <end position="618"/>
    </location>
</feature>
<dbReference type="PANTHER" id="PTHR44757:SF2">
    <property type="entry name" value="BIOFILM ARCHITECTURE MAINTENANCE PROTEIN MBAA"/>
    <property type="match status" value="1"/>
</dbReference>
<dbReference type="Gene3D" id="3.20.20.450">
    <property type="entry name" value="EAL domain"/>
    <property type="match status" value="1"/>
</dbReference>
<evidence type="ECO:0000259" key="4">
    <source>
        <dbReference type="PROSITE" id="PS50887"/>
    </source>
</evidence>
<dbReference type="CDD" id="cd01948">
    <property type="entry name" value="EAL"/>
    <property type="match status" value="1"/>
</dbReference>
<dbReference type="GO" id="GO:0003824">
    <property type="term" value="F:catalytic activity"/>
    <property type="evidence" value="ECO:0007669"/>
    <property type="project" value="UniProtKB-ARBA"/>
</dbReference>
<dbReference type="InterPro" id="IPR001633">
    <property type="entry name" value="EAL_dom"/>
</dbReference>
<dbReference type="InterPro" id="IPR029787">
    <property type="entry name" value="Nucleotide_cyclase"/>
</dbReference>
<dbReference type="PROSITE" id="PS50883">
    <property type="entry name" value="EAL"/>
    <property type="match status" value="1"/>
</dbReference>
<evidence type="ECO:0000259" key="3">
    <source>
        <dbReference type="PROSITE" id="PS50883"/>
    </source>
</evidence>
<dbReference type="InterPro" id="IPR035919">
    <property type="entry name" value="EAL_sf"/>
</dbReference>
<dbReference type="InterPro" id="IPR052155">
    <property type="entry name" value="Biofilm_reg_signaling"/>
</dbReference>
<reference evidence="5 6" key="1">
    <citation type="journal article" date="2008" name="Int. J. Syst. Evol. Microbiol.">
        <title>Neptunomonas japonica sp. nov., an Osedax japonicus symbiont-like bacterium isolated from sediment adjacent to sperm whale carcasses off Kagoshima, Japan.</title>
        <authorList>
            <person name="Miyazaki M."/>
            <person name="Nogi Y."/>
            <person name="Fujiwara Y."/>
            <person name="Kawato M."/>
            <person name="Kubokawa K."/>
            <person name="Horikoshi K."/>
        </authorList>
    </citation>
    <scope>NUCLEOTIDE SEQUENCE [LARGE SCALE GENOMIC DNA]</scope>
    <source>
        <strain evidence="5 6">JAMM 1380</strain>
    </source>
</reference>
<feature type="transmembrane region" description="Helical" evidence="2">
    <location>
        <begin position="12"/>
        <end position="31"/>
    </location>
</feature>
<feature type="transmembrane region" description="Helical" evidence="2">
    <location>
        <begin position="37"/>
        <end position="58"/>
    </location>
</feature>
<dbReference type="InterPro" id="IPR043128">
    <property type="entry name" value="Rev_trsase/Diguanyl_cyclase"/>
</dbReference>
<keyword evidence="2" id="KW-0472">Membrane</keyword>
<protein>
    <submittedName>
        <fullName evidence="5">Signal transduction protein</fullName>
    </submittedName>
</protein>
<dbReference type="EMBL" id="AP014546">
    <property type="protein sequence ID" value="BBB29487.1"/>
    <property type="molecule type" value="Genomic_DNA"/>
</dbReference>
<feature type="transmembrane region" description="Helical" evidence="2">
    <location>
        <begin position="65"/>
        <end position="85"/>
    </location>
</feature>
<evidence type="ECO:0000256" key="1">
    <source>
        <dbReference type="ARBA" id="ARBA00001946"/>
    </source>
</evidence>
<dbReference type="SMART" id="SM00267">
    <property type="entry name" value="GGDEF"/>
    <property type="match status" value="1"/>
</dbReference>
<dbReference type="PANTHER" id="PTHR44757">
    <property type="entry name" value="DIGUANYLATE CYCLASE DGCP"/>
    <property type="match status" value="1"/>
</dbReference>
<feature type="transmembrane region" description="Helical" evidence="2">
    <location>
        <begin position="116"/>
        <end position="138"/>
    </location>
</feature>
<comment type="cofactor">
    <cofactor evidence="1">
        <name>Mg(2+)</name>
        <dbReference type="ChEBI" id="CHEBI:18420"/>
    </cofactor>
</comment>
<dbReference type="Pfam" id="PF00563">
    <property type="entry name" value="EAL"/>
    <property type="match status" value="1"/>
</dbReference>
<gene>
    <name evidence="5" type="ORF">NEJAP_1535</name>
</gene>
<dbReference type="Proteomes" id="UP000595332">
    <property type="component" value="Chromosome"/>
</dbReference>
<dbReference type="PROSITE" id="PS50887">
    <property type="entry name" value="GGDEF"/>
    <property type="match status" value="1"/>
</dbReference>
<feature type="domain" description="GGDEF" evidence="4">
    <location>
        <begin position="213"/>
        <end position="354"/>
    </location>
</feature>
<keyword evidence="2" id="KW-1133">Transmembrane helix</keyword>
<evidence type="ECO:0000256" key="2">
    <source>
        <dbReference type="SAM" id="Phobius"/>
    </source>
</evidence>
<dbReference type="NCBIfam" id="TIGR00254">
    <property type="entry name" value="GGDEF"/>
    <property type="match status" value="1"/>
</dbReference>
<proteinExistence type="predicted"/>
<dbReference type="SMART" id="SM00052">
    <property type="entry name" value="EAL"/>
    <property type="match status" value="1"/>
</dbReference>
<dbReference type="SUPFAM" id="SSF141868">
    <property type="entry name" value="EAL domain-like"/>
    <property type="match status" value="1"/>
</dbReference>
<name>A0A7R6PN69_9GAMM</name>
<organism evidence="5 6">
    <name type="scientific">Neptunomonas japonica JAMM 1380</name>
    <dbReference type="NCBI Taxonomy" id="1441457"/>
    <lineage>
        <taxon>Bacteria</taxon>
        <taxon>Pseudomonadati</taxon>
        <taxon>Pseudomonadota</taxon>
        <taxon>Gammaproteobacteria</taxon>
        <taxon>Oceanospirillales</taxon>
        <taxon>Oceanospirillaceae</taxon>
        <taxon>Neptunomonas</taxon>
    </lineage>
</organism>
<dbReference type="AlphaFoldDB" id="A0A7R6PN69"/>
<dbReference type="CDD" id="cd01949">
    <property type="entry name" value="GGDEF"/>
    <property type="match status" value="1"/>
</dbReference>
<evidence type="ECO:0000313" key="6">
    <source>
        <dbReference type="Proteomes" id="UP000595332"/>
    </source>
</evidence>
<sequence length="631" mass="71264">MLDVQFATRLRLCKIQALIGFVLLLVFSLISYNNQSFLLATILFSCAVSGSFILYLLYWTRRVGLAIHLLNVNLFVLPLALLITGGHENTGVFWIYPLLAITLFVNRFWTAVTLYGSFILISSLILFTPLSGLLVTSYSFVESVRFEVTLFVLCLICLAVLHSKERADEMIIQLHDEDIRKLAYYDALTGLPNRRNFKSNLTRLLRRAGKEDKRVGLLYIDLDNFKQVNDNYGHEVGDILLRSFSDLLKETVRPTDIVMDDKFDELARLGGDEFVVILNDLSSPISSAVVAERILKLFENGFETVENTHSVFASIGIATFPDDAATPDELLHHADLAMYEAKRNGRNRFEYYTKDIAELLRERNYIEEQLKIALEQNRLSLVYMPVFSCHTLKVVGIEALLRCQNLAEEGITPEQFIAVAEKTNLIKELDLWVIDNSLANLAELQQQQGFTGKVCINISGAELKNDSFSRAVEELLEKHQVAPSTVELEISETALLLSDEIIALAFEKIKALGVSIALDDFGTGSTAFGQLNHYPLDSLKIDSSFVRELFSEDADKTKMVKIFNNLGKLYDLRIAAKGVENQRQLEYLQEINCDWIQGYLLSYPLKKPDLISFISQNDADDTSIKSLEVLS</sequence>
<dbReference type="KEGG" id="njp:NEJAP_1535"/>
<keyword evidence="2" id="KW-0812">Transmembrane</keyword>
<dbReference type="InterPro" id="IPR000160">
    <property type="entry name" value="GGDEF_dom"/>
</dbReference>